<dbReference type="RefSeq" id="WP_119151502.1">
    <property type="nucleotide sequence ID" value="NZ_QXJM01000040.1"/>
</dbReference>
<proteinExistence type="predicted"/>
<dbReference type="OrthoDB" id="9795467at2"/>
<dbReference type="Gene3D" id="3.40.190.10">
    <property type="entry name" value="Periplasmic binding protein-like II"/>
    <property type="match status" value="1"/>
</dbReference>
<name>A0A398CF84_9BACL</name>
<reference evidence="1 2" key="1">
    <citation type="submission" date="2018-09" db="EMBL/GenBank/DDBJ databases">
        <title>Cohnella cavernae sp. nov., isolated from a karst cave.</title>
        <authorList>
            <person name="Zhu H."/>
        </authorList>
    </citation>
    <scope>NUCLEOTIDE SEQUENCE [LARGE SCALE GENOMIC DNA]</scope>
    <source>
        <strain evidence="1 2">K2E09-144</strain>
    </source>
</reference>
<evidence type="ECO:0008006" key="3">
    <source>
        <dbReference type="Google" id="ProtNLM"/>
    </source>
</evidence>
<evidence type="ECO:0000313" key="2">
    <source>
        <dbReference type="Proteomes" id="UP000266340"/>
    </source>
</evidence>
<evidence type="ECO:0000313" key="1">
    <source>
        <dbReference type="EMBL" id="RIE01240.1"/>
    </source>
</evidence>
<dbReference type="Proteomes" id="UP000266340">
    <property type="component" value="Unassembled WGS sequence"/>
</dbReference>
<dbReference type="EMBL" id="QXJM01000040">
    <property type="protein sequence ID" value="RIE01240.1"/>
    <property type="molecule type" value="Genomic_DNA"/>
</dbReference>
<comment type="caution">
    <text evidence="1">The sequence shown here is derived from an EMBL/GenBank/DDBJ whole genome shotgun (WGS) entry which is preliminary data.</text>
</comment>
<organism evidence="1 2">
    <name type="scientific">Cohnella faecalis</name>
    <dbReference type="NCBI Taxonomy" id="2315694"/>
    <lineage>
        <taxon>Bacteria</taxon>
        <taxon>Bacillati</taxon>
        <taxon>Bacillota</taxon>
        <taxon>Bacilli</taxon>
        <taxon>Bacillales</taxon>
        <taxon>Paenibacillaceae</taxon>
        <taxon>Cohnella</taxon>
    </lineage>
</organism>
<sequence length="251" mass="27064">MTTQDGSPFQLVMTIGETEGLRITGGDDAEPTINTPAWTRITDEVANAYRNGSISVGSNITSSITMAEQSKSSPFLSGRAAMTFMPSYYRSDIIAATEQKLFGDDWGIVTQPVDSRNPDRASQFSLPIVFAITANSPNSEAAWALLQDFLGPEKAEQDAKLGIYRTFARLPDEMDQGPQGNSVFYKLNPDGQSVIANIGRALNEKTFRFEQALVQAGNEELQAVVKGDLSAADALKRLQAEAEAGQFGSAP</sequence>
<accession>A0A398CF84</accession>
<gene>
    <name evidence="1" type="ORF">D3H35_22875</name>
</gene>
<protein>
    <recommendedName>
        <fullName evidence="3">Extracellular solute-binding protein</fullName>
    </recommendedName>
</protein>
<dbReference type="SUPFAM" id="SSF53850">
    <property type="entry name" value="Periplasmic binding protein-like II"/>
    <property type="match status" value="1"/>
</dbReference>
<dbReference type="AlphaFoldDB" id="A0A398CF84"/>
<keyword evidence="2" id="KW-1185">Reference proteome</keyword>